<feature type="domain" description="Reverse transcriptase Ty1/copia-type" evidence="1">
    <location>
        <begin position="4"/>
        <end position="225"/>
    </location>
</feature>
<dbReference type="PANTHER" id="PTHR11439">
    <property type="entry name" value="GAG-POL-RELATED RETROTRANSPOSON"/>
    <property type="match status" value="1"/>
</dbReference>
<protein>
    <recommendedName>
        <fullName evidence="1">Reverse transcriptase Ty1/copia-type domain-containing protein</fullName>
    </recommendedName>
</protein>
<dbReference type="InterPro" id="IPR013103">
    <property type="entry name" value="RVT_2"/>
</dbReference>
<gene>
    <name evidence="2" type="ORF">O181_021096</name>
</gene>
<sequence length="330" mass="36694">MGAFEITAIPPNQLVLGGGWVFAVKADAMSSVRFKARYFAWGNLQCPAVDYANTFTPTASFTSLRLVLTLAAKNSWLVSTFYFVAAYLNAPIDETLWIRPPEGLDVPLGHGCILKKALYGTKQAGRCWWSHLSSHLLNLGFEATLHDSSLYINMSKDAFIWIHVDDSVVVAKDRLVMDDIKNVLTASFRLKWNKGISLIIGVDVSRIPGGYFLSQCGVSNKILNKHWDRKLKHKTPLPANVTLTTLPDSHQPIQRTDFLSIIGSLSCIVNATRPNMCFAVNLLLRHQKNPGTEHWKALKHFLGYLKHTVSYGVCLCPDPSMGIEVYSDAS</sequence>
<organism evidence="2 3">
    <name type="scientific">Austropuccinia psidii MF-1</name>
    <dbReference type="NCBI Taxonomy" id="1389203"/>
    <lineage>
        <taxon>Eukaryota</taxon>
        <taxon>Fungi</taxon>
        <taxon>Dikarya</taxon>
        <taxon>Basidiomycota</taxon>
        <taxon>Pucciniomycotina</taxon>
        <taxon>Pucciniomycetes</taxon>
        <taxon>Pucciniales</taxon>
        <taxon>Sphaerophragmiaceae</taxon>
        <taxon>Austropuccinia</taxon>
    </lineage>
</organism>
<dbReference type="EMBL" id="AVOT02006368">
    <property type="protein sequence ID" value="MBW0481381.1"/>
    <property type="molecule type" value="Genomic_DNA"/>
</dbReference>
<accession>A0A9Q3CAB7</accession>
<evidence type="ECO:0000313" key="2">
    <source>
        <dbReference type="EMBL" id="MBW0481381.1"/>
    </source>
</evidence>
<dbReference type="OrthoDB" id="2791290at2759"/>
<reference evidence="2" key="1">
    <citation type="submission" date="2021-03" db="EMBL/GenBank/DDBJ databases">
        <title>Draft genome sequence of rust myrtle Austropuccinia psidii MF-1, a brazilian biotype.</title>
        <authorList>
            <person name="Quecine M.C."/>
            <person name="Pachon D.M.R."/>
            <person name="Bonatelli M.L."/>
            <person name="Correr F.H."/>
            <person name="Franceschini L.M."/>
            <person name="Leite T.F."/>
            <person name="Margarido G.R.A."/>
            <person name="Almeida C.A."/>
            <person name="Ferrarezi J.A."/>
            <person name="Labate C.A."/>
        </authorList>
    </citation>
    <scope>NUCLEOTIDE SEQUENCE</scope>
    <source>
        <strain evidence="2">MF-1</strain>
    </source>
</reference>
<keyword evidence="3" id="KW-1185">Reference proteome</keyword>
<comment type="caution">
    <text evidence="2">The sequence shown here is derived from an EMBL/GenBank/DDBJ whole genome shotgun (WGS) entry which is preliminary data.</text>
</comment>
<evidence type="ECO:0000313" key="3">
    <source>
        <dbReference type="Proteomes" id="UP000765509"/>
    </source>
</evidence>
<dbReference type="Proteomes" id="UP000765509">
    <property type="component" value="Unassembled WGS sequence"/>
</dbReference>
<evidence type="ECO:0000259" key="1">
    <source>
        <dbReference type="Pfam" id="PF07727"/>
    </source>
</evidence>
<proteinExistence type="predicted"/>
<dbReference type="AlphaFoldDB" id="A0A9Q3CAB7"/>
<name>A0A9Q3CAB7_9BASI</name>
<dbReference type="Pfam" id="PF07727">
    <property type="entry name" value="RVT_2"/>
    <property type="match status" value="1"/>
</dbReference>
<dbReference type="PANTHER" id="PTHR11439:SF467">
    <property type="entry name" value="INTEGRASE CATALYTIC DOMAIN-CONTAINING PROTEIN"/>
    <property type="match status" value="1"/>
</dbReference>